<reference evidence="3" key="1">
    <citation type="submission" date="2010-12" db="EMBL/GenBank/DDBJ databases">
        <title>Complete sequence of Bacillus cellulosilyticus DSM 2522.</title>
        <authorList>
            <consortium name="US DOE Joint Genome Institute"/>
            <person name="Lucas S."/>
            <person name="Copeland A."/>
            <person name="Lapidus A."/>
            <person name="Cheng J.-F."/>
            <person name="Bruce D."/>
            <person name="Goodwin L."/>
            <person name="Pitluck S."/>
            <person name="Chertkov O."/>
            <person name="Detter J.C."/>
            <person name="Han C."/>
            <person name="Tapia R."/>
            <person name="Land M."/>
            <person name="Hauser L."/>
            <person name="Jeffries C."/>
            <person name="Kyrpides N."/>
            <person name="Ivanova N."/>
            <person name="Mikhailova N."/>
            <person name="Brumm P."/>
            <person name="Mead D."/>
            <person name="Woyke T."/>
        </authorList>
    </citation>
    <scope>NUCLEOTIDE SEQUENCE [LARGE SCALE GENOMIC DNA]</scope>
    <source>
        <strain evidence="3">DSM 2522</strain>
    </source>
</reference>
<dbReference type="Proteomes" id="UP000001401">
    <property type="component" value="Chromosome"/>
</dbReference>
<evidence type="ECO:0000256" key="1">
    <source>
        <dbReference type="ARBA" id="ARBA00022801"/>
    </source>
</evidence>
<dbReference type="InterPro" id="IPR029052">
    <property type="entry name" value="Metallo-depent_PP-like"/>
</dbReference>
<dbReference type="HOGENOM" id="CLU_026621_4_0_9"/>
<dbReference type="PANTHER" id="PTHR30337:SF7">
    <property type="entry name" value="PHOSPHOESTERASE"/>
    <property type="match status" value="1"/>
</dbReference>
<dbReference type="InterPro" id="IPR014576">
    <property type="entry name" value="Pesterase_YhaO"/>
</dbReference>
<dbReference type="Gene3D" id="3.60.21.10">
    <property type="match status" value="1"/>
</dbReference>
<keyword evidence="4" id="KW-1185">Reference proteome</keyword>
<dbReference type="EMBL" id="CP002394">
    <property type="protein sequence ID" value="ADU29720.1"/>
    <property type="molecule type" value="Genomic_DNA"/>
</dbReference>
<protein>
    <submittedName>
        <fullName evidence="3">Metallophosphoesterase</fullName>
    </submittedName>
</protein>
<dbReference type="OrthoDB" id="9773856at2"/>
<dbReference type="GO" id="GO:0016787">
    <property type="term" value="F:hydrolase activity"/>
    <property type="evidence" value="ECO:0007669"/>
    <property type="project" value="UniProtKB-KW"/>
</dbReference>
<dbReference type="AlphaFoldDB" id="E6TUG4"/>
<dbReference type="KEGG" id="bco:Bcell_1457"/>
<keyword evidence="1" id="KW-0378">Hydrolase</keyword>
<dbReference type="STRING" id="649639.Bcell_1457"/>
<dbReference type="InterPro" id="IPR041796">
    <property type="entry name" value="Mre11_N"/>
</dbReference>
<dbReference type="InterPro" id="IPR050535">
    <property type="entry name" value="DNA_Repair-Maintenance_Comp"/>
</dbReference>
<evidence type="ECO:0000313" key="4">
    <source>
        <dbReference type="Proteomes" id="UP000001401"/>
    </source>
</evidence>
<dbReference type="PANTHER" id="PTHR30337">
    <property type="entry name" value="COMPONENT OF ATP-DEPENDENT DSDNA EXONUCLEASE"/>
    <property type="match status" value="1"/>
</dbReference>
<sequence length="408" mass="47460">MIRFIHCADLHLGRPIKTHADLPASFIKQLQSATYQSFESIVNKAIEFNVDFMLISGDVYDSEHRSYRGQWFLKKQAERLQKVNIPIYVIHGNHDPIKAEHSNNRLPENVHVFSEKFEVVSLLTAKNEKVYLYGFSYPNKAYYDNPIPMYETIGEMSAYHIALLHGQESSQKDHEPYAPFSLNELKQKNIDYWALGHIHKRQILSSNPSVVYPGNIQGAHKKENGEKGAYYVEMTKTDTMLTFLPTSRVQWEHMNISIDECEIMDELLDRIQQISEILDLQKHYLVEVHLTGGGPLHEQLIQDNVQQELMTILRSEVFHSSNVWINSLYVNTTLPIERERLKEKDDLLGDIVRVVDTLEEQHVEEALQPVFSHLVMRKYLECLSQEEIQEIVETAERKILTSLMREVK</sequence>
<dbReference type="Pfam" id="PF00149">
    <property type="entry name" value="Metallophos"/>
    <property type="match status" value="1"/>
</dbReference>
<evidence type="ECO:0000313" key="3">
    <source>
        <dbReference type="EMBL" id="ADU29720.1"/>
    </source>
</evidence>
<proteinExistence type="predicted"/>
<dbReference type="eggNOG" id="COG0420">
    <property type="taxonomic scope" value="Bacteria"/>
</dbReference>
<organism evidence="3 4">
    <name type="scientific">Evansella cellulosilytica (strain ATCC 21833 / DSM 2522 / FERM P-1141 / JCM 9156 / N-4)</name>
    <name type="common">Bacillus cellulosilyticus</name>
    <dbReference type="NCBI Taxonomy" id="649639"/>
    <lineage>
        <taxon>Bacteria</taxon>
        <taxon>Bacillati</taxon>
        <taxon>Bacillota</taxon>
        <taxon>Bacilli</taxon>
        <taxon>Bacillales</taxon>
        <taxon>Bacillaceae</taxon>
        <taxon>Evansella</taxon>
    </lineage>
</organism>
<evidence type="ECO:0000259" key="2">
    <source>
        <dbReference type="Pfam" id="PF00149"/>
    </source>
</evidence>
<dbReference type="SUPFAM" id="SSF56300">
    <property type="entry name" value="Metallo-dependent phosphatases"/>
    <property type="match status" value="1"/>
</dbReference>
<gene>
    <name evidence="3" type="ordered locus">Bcell_1457</name>
</gene>
<feature type="domain" description="Calcineurin-like phosphoesterase" evidence="2">
    <location>
        <begin position="2"/>
        <end position="200"/>
    </location>
</feature>
<dbReference type="InterPro" id="IPR004843">
    <property type="entry name" value="Calcineurin-like_PHP"/>
</dbReference>
<dbReference type="RefSeq" id="WP_013488057.1">
    <property type="nucleotide sequence ID" value="NC_014829.1"/>
</dbReference>
<name>E6TUG4_EVAC2</name>
<dbReference type="CDD" id="cd00840">
    <property type="entry name" value="MPP_Mre11_N"/>
    <property type="match status" value="1"/>
</dbReference>
<accession>E6TUG4</accession>
<dbReference type="PIRSF" id="PIRSF033091">
    <property type="entry name" value="Pesterase_YhaO"/>
    <property type="match status" value="1"/>
</dbReference>